<dbReference type="Proteomes" id="UP000077177">
    <property type="component" value="Chromosome"/>
</dbReference>
<reference evidence="2 3" key="2">
    <citation type="journal article" date="2016" name="Int. J. Syst. Evol. Microbiol.">
        <title>Flavisolibacter tropicus sp. nov., isolated from tropical soil.</title>
        <authorList>
            <person name="Lee J.J."/>
            <person name="Kang M.S."/>
            <person name="Kim G.S."/>
            <person name="Lee C.S."/>
            <person name="Lim S."/>
            <person name="Lee J."/>
            <person name="Roh S.H."/>
            <person name="Kang H."/>
            <person name="Ha J.M."/>
            <person name="Bae S."/>
            <person name="Jung H.Y."/>
            <person name="Kim M.K."/>
        </authorList>
    </citation>
    <scope>NUCLEOTIDE SEQUENCE [LARGE SCALE GENOMIC DNA]</scope>
    <source>
        <strain evidence="2 3">LCS9</strain>
    </source>
</reference>
<evidence type="ECO:0000256" key="1">
    <source>
        <dbReference type="SAM" id="SignalP"/>
    </source>
</evidence>
<dbReference type="STRING" id="1492898.SY85_00530"/>
<feature type="chain" id="PRO_5008000996" description="Beta-lactamase-inhibitor-like PepSY-like domain-containing protein" evidence="1">
    <location>
        <begin position="22"/>
        <end position="184"/>
    </location>
</feature>
<feature type="signal peptide" evidence="1">
    <location>
        <begin position="1"/>
        <end position="21"/>
    </location>
</feature>
<evidence type="ECO:0008006" key="4">
    <source>
        <dbReference type="Google" id="ProtNLM"/>
    </source>
</evidence>
<keyword evidence="1" id="KW-0732">Signal</keyword>
<dbReference type="EMBL" id="CP011390">
    <property type="protein sequence ID" value="ANE49214.1"/>
    <property type="molecule type" value="Genomic_DNA"/>
</dbReference>
<dbReference type="Gene3D" id="3.10.450.360">
    <property type="match status" value="1"/>
</dbReference>
<evidence type="ECO:0000313" key="2">
    <source>
        <dbReference type="EMBL" id="ANE49214.1"/>
    </source>
</evidence>
<protein>
    <recommendedName>
        <fullName evidence="4">Beta-lactamase-inhibitor-like PepSY-like domain-containing protein</fullName>
    </recommendedName>
</protein>
<sequence length="184" mass="21036">MKKYLFTAILFVLSLSFFANAQDEMVIKGSKKLDKQYTPQQVVDSLNKRFPNAKSVQYFETKADAANKGWAVSEEDNLSSDADVNYYTISFKNEGLKYYGLYDKDGKLLQSKVEEKITSLPNPVVMALKDVAHKYPGYKVVSKTYFKDQNYSKSKEYYEVVAKKGNDTKRLYYSPDGTLIKTKG</sequence>
<dbReference type="OrthoDB" id="673686at2"/>
<reference evidence="3" key="1">
    <citation type="submission" date="2015-01" db="EMBL/GenBank/DDBJ databases">
        <title>Flavisolibacter sp./LCS9/ whole genome sequencing.</title>
        <authorList>
            <person name="Kim M.K."/>
            <person name="Srinivasan S."/>
            <person name="Lee J.-J."/>
        </authorList>
    </citation>
    <scope>NUCLEOTIDE SEQUENCE [LARGE SCALE GENOMIC DNA]</scope>
    <source>
        <strain evidence="3">LCS9</strain>
    </source>
</reference>
<keyword evidence="3" id="KW-1185">Reference proteome</keyword>
<proteinExistence type="predicted"/>
<gene>
    <name evidence="2" type="ORF">SY85_00530</name>
</gene>
<dbReference type="RefSeq" id="WP_066401284.1">
    <property type="nucleotide sequence ID" value="NZ_CP011390.1"/>
</dbReference>
<dbReference type="SUPFAM" id="SSF160574">
    <property type="entry name" value="BT0923-like"/>
    <property type="match status" value="1"/>
</dbReference>
<evidence type="ECO:0000313" key="3">
    <source>
        <dbReference type="Proteomes" id="UP000077177"/>
    </source>
</evidence>
<name>A0A172TQQ3_9BACT</name>
<organism evidence="2 3">
    <name type="scientific">Flavisolibacter tropicus</name>
    <dbReference type="NCBI Taxonomy" id="1492898"/>
    <lineage>
        <taxon>Bacteria</taxon>
        <taxon>Pseudomonadati</taxon>
        <taxon>Bacteroidota</taxon>
        <taxon>Chitinophagia</taxon>
        <taxon>Chitinophagales</taxon>
        <taxon>Chitinophagaceae</taxon>
        <taxon>Flavisolibacter</taxon>
    </lineage>
</organism>
<accession>A0A172TQQ3</accession>
<dbReference type="KEGG" id="fla:SY85_00530"/>
<dbReference type="AlphaFoldDB" id="A0A172TQQ3"/>